<dbReference type="EMBL" id="CAJPWZ010001582">
    <property type="protein sequence ID" value="CAG2217937.1"/>
    <property type="molecule type" value="Genomic_DNA"/>
</dbReference>
<dbReference type="AlphaFoldDB" id="A0A8S3SIH6"/>
<sequence length="163" mass="18140">MISWKTTNKIYMLTSNGFRAYCVIFAFVLKHISYLNGEFRQVSVIHKISIIHEHKHLDLTVTRRTQSFVPARAQPTAPVHPPASHPRQPGLMAHMATTAAGVAVGSAVGHTMGAAMTGGSGGETLPNKWKPVYNRHNSIHVRLSSDNSLNVPRHRMTYQCKRF</sequence>
<dbReference type="InterPro" id="IPR055304">
    <property type="entry name" value="CHCHD2/10-like"/>
</dbReference>
<proteinExistence type="predicted"/>
<protein>
    <submittedName>
        <fullName evidence="1">CHCHD2</fullName>
    </submittedName>
</protein>
<dbReference type="Proteomes" id="UP000683360">
    <property type="component" value="Unassembled WGS sequence"/>
</dbReference>
<dbReference type="GO" id="GO:0005739">
    <property type="term" value="C:mitochondrion"/>
    <property type="evidence" value="ECO:0007669"/>
    <property type="project" value="TreeGrafter"/>
</dbReference>
<dbReference type="PANTHER" id="PTHR13523">
    <property type="entry name" value="COILED-COIL-HELIX-COILED-COIL-HELIX DOMAIN CONTAINING 2/NUR77"/>
    <property type="match status" value="1"/>
</dbReference>
<accession>A0A8S3SIH6</accession>
<comment type="caution">
    <text evidence="1">The sequence shown here is derived from an EMBL/GenBank/DDBJ whole genome shotgun (WGS) entry which is preliminary data.</text>
</comment>
<dbReference type="GO" id="GO:0007005">
    <property type="term" value="P:mitochondrion organization"/>
    <property type="evidence" value="ECO:0007669"/>
    <property type="project" value="InterPro"/>
</dbReference>
<dbReference type="PANTHER" id="PTHR13523:SF2">
    <property type="entry name" value="COILED-COIL-HELIX-COILED-COIL-HELIX DOMAIN CONTAINING 2, ISOFORM A-RELATED"/>
    <property type="match status" value="1"/>
</dbReference>
<evidence type="ECO:0000313" key="2">
    <source>
        <dbReference type="Proteomes" id="UP000683360"/>
    </source>
</evidence>
<dbReference type="GO" id="GO:0005634">
    <property type="term" value="C:nucleus"/>
    <property type="evidence" value="ECO:0007669"/>
    <property type="project" value="TreeGrafter"/>
</dbReference>
<organism evidence="1 2">
    <name type="scientific">Mytilus edulis</name>
    <name type="common">Blue mussel</name>
    <dbReference type="NCBI Taxonomy" id="6550"/>
    <lineage>
        <taxon>Eukaryota</taxon>
        <taxon>Metazoa</taxon>
        <taxon>Spiralia</taxon>
        <taxon>Lophotrochozoa</taxon>
        <taxon>Mollusca</taxon>
        <taxon>Bivalvia</taxon>
        <taxon>Autobranchia</taxon>
        <taxon>Pteriomorphia</taxon>
        <taxon>Mytilida</taxon>
        <taxon>Mytiloidea</taxon>
        <taxon>Mytilidae</taxon>
        <taxon>Mytilinae</taxon>
        <taxon>Mytilus</taxon>
    </lineage>
</organism>
<reference evidence="1" key="1">
    <citation type="submission" date="2021-03" db="EMBL/GenBank/DDBJ databases">
        <authorList>
            <person name="Bekaert M."/>
        </authorList>
    </citation>
    <scope>NUCLEOTIDE SEQUENCE</scope>
</reference>
<gene>
    <name evidence="1" type="ORF">MEDL_31608</name>
</gene>
<name>A0A8S3SIH6_MYTED</name>
<evidence type="ECO:0000313" key="1">
    <source>
        <dbReference type="EMBL" id="CAG2217937.1"/>
    </source>
</evidence>
<keyword evidence="2" id="KW-1185">Reference proteome</keyword>